<evidence type="ECO:0000313" key="2">
    <source>
        <dbReference type="Proteomes" id="UP000008366"/>
    </source>
</evidence>
<gene>
    <name evidence="1" type="ORF">KILIM_035_00300</name>
</gene>
<dbReference type="STRING" id="1184609.KILIM_035_00300"/>
<reference evidence="1 2" key="1">
    <citation type="submission" date="2012-08" db="EMBL/GenBank/DDBJ databases">
        <title>Whole genome shotgun sequence of Kineosphaera limosa NBRC 100340.</title>
        <authorList>
            <person name="Yoshida I."/>
            <person name="Isaki S."/>
            <person name="Hosoyama A."/>
            <person name="Tsuchikane K."/>
            <person name="Katsumata H."/>
            <person name="Ando Y."/>
            <person name="Ohji S."/>
            <person name="Hamada M."/>
            <person name="Tamura T."/>
            <person name="Yamazoe A."/>
            <person name="Yamazaki S."/>
            <person name="Fujita N."/>
        </authorList>
    </citation>
    <scope>NUCLEOTIDE SEQUENCE [LARGE SCALE GENOMIC DNA]</scope>
    <source>
        <strain evidence="1 2">NBRC 100340</strain>
    </source>
</reference>
<dbReference type="EMBL" id="BAHD01000035">
    <property type="protein sequence ID" value="GAB96341.1"/>
    <property type="molecule type" value="Genomic_DNA"/>
</dbReference>
<proteinExistence type="predicted"/>
<evidence type="ECO:0008006" key="3">
    <source>
        <dbReference type="Google" id="ProtNLM"/>
    </source>
</evidence>
<sequence>MLFEPDLSASEAELLRDAQSDVVEVQARVAGHPALSRQVIEVLLQSEHAVVPHIVAQNMEIPPDVLLRLACRDTQLLDLVLMNPSCPLALVLGQVAGSLPSWQILRAATLLVPEGDATERYDALVFRMPDVQLAAIVDEVNADREVAMLAVNPFPGALKSWRSA</sequence>
<dbReference type="Proteomes" id="UP000008366">
    <property type="component" value="Unassembled WGS sequence"/>
</dbReference>
<dbReference type="RefSeq" id="WP_006592873.1">
    <property type="nucleotide sequence ID" value="NZ_BAHD01000035.1"/>
</dbReference>
<evidence type="ECO:0000313" key="1">
    <source>
        <dbReference type="EMBL" id="GAB96341.1"/>
    </source>
</evidence>
<accession>K6WRB4</accession>
<organism evidence="1 2">
    <name type="scientific">Kineosphaera limosa NBRC 100340</name>
    <dbReference type="NCBI Taxonomy" id="1184609"/>
    <lineage>
        <taxon>Bacteria</taxon>
        <taxon>Bacillati</taxon>
        <taxon>Actinomycetota</taxon>
        <taxon>Actinomycetes</taxon>
        <taxon>Micrococcales</taxon>
        <taxon>Dermatophilaceae</taxon>
        <taxon>Kineosphaera</taxon>
    </lineage>
</organism>
<dbReference type="AlphaFoldDB" id="K6WRB4"/>
<comment type="caution">
    <text evidence="1">The sequence shown here is derived from an EMBL/GenBank/DDBJ whole genome shotgun (WGS) entry which is preliminary data.</text>
</comment>
<protein>
    <recommendedName>
        <fullName evidence="3">Leucine rich repeat variant</fullName>
    </recommendedName>
</protein>
<keyword evidence="2" id="KW-1185">Reference proteome</keyword>
<name>K6WRB4_9MICO</name>